<comment type="caution">
    <text evidence="1">The sequence shown here is derived from an EMBL/GenBank/DDBJ whole genome shotgun (WGS) entry which is preliminary data.</text>
</comment>
<dbReference type="eggNOG" id="ENOG5033YQR">
    <property type="taxonomic scope" value="Bacteria"/>
</dbReference>
<sequence>MIFLLFFYSSFAKAGVIGGSLPATSKDFFDPEYARHVWFNLNTWEAEEKEWEKYSKDFDPWLKKFRDNRRNALKELKTYPEAKRRNIERAYDIQLAYDQWFDRIYYPWYNGFPANARKAASESRAARTFDDNLASSRKQGSCASIFRLFVECGPIPDWRSEKWRAKEQEMMRVALDEAQKIVKKEKEMMRAILENQKK</sequence>
<gene>
    <name evidence="1" type="ORF">K678_17096</name>
</gene>
<dbReference type="AlphaFoldDB" id="S9S838"/>
<evidence type="ECO:0000313" key="1">
    <source>
        <dbReference type="EMBL" id="EPY00248.1"/>
    </source>
</evidence>
<dbReference type="Proteomes" id="UP000015350">
    <property type="component" value="Unassembled WGS sequence"/>
</dbReference>
<proteinExistence type="predicted"/>
<name>S9S838_MAGFU</name>
<organism evidence="1 2">
    <name type="scientific">Magnetospirillum fulvum MGU-K5</name>
    <dbReference type="NCBI Taxonomy" id="1316936"/>
    <lineage>
        <taxon>Bacteria</taxon>
        <taxon>Pseudomonadati</taxon>
        <taxon>Pseudomonadota</taxon>
        <taxon>Alphaproteobacteria</taxon>
        <taxon>Rhodospirillales</taxon>
        <taxon>Rhodospirillaceae</taxon>
        <taxon>Magnetospirillum</taxon>
    </lineage>
</organism>
<dbReference type="EMBL" id="AQPH01000124">
    <property type="protein sequence ID" value="EPY00248.1"/>
    <property type="molecule type" value="Genomic_DNA"/>
</dbReference>
<protein>
    <submittedName>
        <fullName evidence="1">Uncharacterized protein</fullName>
    </submittedName>
</protein>
<dbReference type="STRING" id="1316936.K678_17096"/>
<reference evidence="1 2" key="1">
    <citation type="submission" date="2013-04" db="EMBL/GenBank/DDBJ databases">
        <authorList>
            <person name="Kuznetsov B."/>
            <person name="Ivanovsky R."/>
        </authorList>
    </citation>
    <scope>NUCLEOTIDE SEQUENCE [LARGE SCALE GENOMIC DNA]</scope>
    <source>
        <strain evidence="1 2">MGU-K5</strain>
    </source>
</reference>
<evidence type="ECO:0000313" key="2">
    <source>
        <dbReference type="Proteomes" id="UP000015350"/>
    </source>
</evidence>
<accession>S9S838</accession>